<reference evidence="2" key="2">
    <citation type="submission" date="2014-03" db="EMBL/GenBank/DDBJ databases">
        <title>The whipworm genome and dual-species transcriptomics of an intimate host-pathogen interaction.</title>
        <authorList>
            <person name="Foth B.J."/>
            <person name="Tsai I.J."/>
            <person name="Reid A.J."/>
            <person name="Bancroft A.J."/>
            <person name="Nichol S."/>
            <person name="Tracey A."/>
            <person name="Holroyd N."/>
            <person name="Cotton J.A."/>
            <person name="Stanley E.J."/>
            <person name="Zarowiecki M."/>
            <person name="Liu J.Z."/>
            <person name="Huckvale T."/>
            <person name="Cooper P.J."/>
            <person name="Grencis R.K."/>
            <person name="Berriman M."/>
        </authorList>
    </citation>
    <scope>NUCLEOTIDE SEQUENCE [LARGE SCALE GENOMIC DNA]</scope>
    <source>
        <strain evidence="2">Edinburgh</strain>
    </source>
</reference>
<dbReference type="WBParaSite" id="TMUE_3000012696.1">
    <property type="protein sequence ID" value="TMUE_3000012696.1"/>
    <property type="gene ID" value="WBGene00292495"/>
</dbReference>
<accession>A0A5S6Q0F5</accession>
<evidence type="ECO:0000256" key="1">
    <source>
        <dbReference type="SAM" id="MobiDB-lite"/>
    </source>
</evidence>
<evidence type="ECO:0000313" key="3">
    <source>
        <dbReference type="WBParaSite" id="TMUE_0000000634.1"/>
    </source>
</evidence>
<dbReference type="WBParaSite" id="TMUE_0000000634.1">
    <property type="protein sequence ID" value="TMUE_0000000634.1"/>
    <property type="gene ID" value="WBGene00296574"/>
</dbReference>
<dbReference type="Proteomes" id="UP000046395">
    <property type="component" value="Unassembled WGS sequence"/>
</dbReference>
<evidence type="ECO:0000313" key="4">
    <source>
        <dbReference type="WBParaSite" id="TMUE_3000012696.1"/>
    </source>
</evidence>
<feature type="region of interest" description="Disordered" evidence="1">
    <location>
        <begin position="152"/>
        <end position="175"/>
    </location>
</feature>
<reference evidence="3 4" key="3">
    <citation type="submission" date="2019-12" db="UniProtKB">
        <authorList>
            <consortium name="WormBaseParasite"/>
        </authorList>
    </citation>
    <scope>IDENTIFICATION</scope>
</reference>
<evidence type="ECO:0000313" key="2">
    <source>
        <dbReference type="Proteomes" id="UP000046395"/>
    </source>
</evidence>
<dbReference type="AlphaFoldDB" id="A0A5S6Q0F5"/>
<keyword evidence="2" id="KW-1185">Reference proteome</keyword>
<feature type="region of interest" description="Disordered" evidence="1">
    <location>
        <begin position="188"/>
        <end position="208"/>
    </location>
</feature>
<proteinExistence type="predicted"/>
<organism evidence="2 3">
    <name type="scientific">Trichuris muris</name>
    <name type="common">Mouse whipworm</name>
    <dbReference type="NCBI Taxonomy" id="70415"/>
    <lineage>
        <taxon>Eukaryota</taxon>
        <taxon>Metazoa</taxon>
        <taxon>Ecdysozoa</taxon>
        <taxon>Nematoda</taxon>
        <taxon>Enoplea</taxon>
        <taxon>Dorylaimia</taxon>
        <taxon>Trichinellida</taxon>
        <taxon>Trichuridae</taxon>
        <taxon>Trichuris</taxon>
    </lineage>
</organism>
<sequence length="288" mass="32209">MRLCNLDADSSIKIRRIDGGVPPRRRPAPFYEIRPIADSAARLECWEASGWRSKSLLSFLCSYLSLGGVHIAMGNCIGWSWCRFGGAKSLNNAGLSADTDDPHASIISHPFDWTSALLSQNKVQMADSNYFSLVESLSEEPLEENCQVLSQCNEPTSDDERMDSQRKNTGNKNGRCSRFLARFKNVRNGHRKQRDSHSPDSAVNSGSDLEWEPEQMMLSCLRADYLFEYSKLYGYDNSAGTLPTSDDQLALGVDHPTLEWDTEDVMDSDTLELLFNIDSMAQSINSSL</sequence>
<protein>
    <submittedName>
        <fullName evidence="3 4">SERTA domain-containing protein</fullName>
    </submittedName>
</protein>
<reference evidence="2" key="1">
    <citation type="submission" date="2013-11" db="EMBL/GenBank/DDBJ databases">
        <authorList>
            <person name="Aslett M."/>
        </authorList>
    </citation>
    <scope>NUCLEOTIDE SEQUENCE [LARGE SCALE GENOMIC DNA]</scope>
    <source>
        <strain evidence="2">Edinburgh</strain>
    </source>
</reference>
<name>A0A5S6Q0F5_TRIMR</name>